<dbReference type="PhylomeDB" id="A0A0A2K8S2"/>
<organism evidence="2 3">
    <name type="scientific">Penicillium expansum</name>
    <name type="common">Blue mold rot fungus</name>
    <dbReference type="NCBI Taxonomy" id="27334"/>
    <lineage>
        <taxon>Eukaryota</taxon>
        <taxon>Fungi</taxon>
        <taxon>Dikarya</taxon>
        <taxon>Ascomycota</taxon>
        <taxon>Pezizomycotina</taxon>
        <taxon>Eurotiomycetes</taxon>
        <taxon>Eurotiomycetidae</taxon>
        <taxon>Eurotiales</taxon>
        <taxon>Aspergillaceae</taxon>
        <taxon>Penicillium</taxon>
    </lineage>
</organism>
<evidence type="ECO:0000256" key="1">
    <source>
        <dbReference type="SAM" id="MobiDB-lite"/>
    </source>
</evidence>
<gene>
    <name evidence="2" type="ORF">PEX2_078470</name>
</gene>
<dbReference type="GeneID" id="27680537"/>
<comment type="caution">
    <text evidence="2">The sequence shown here is derived from an EMBL/GenBank/DDBJ whole genome shotgun (WGS) entry which is preliminary data.</text>
</comment>
<dbReference type="RefSeq" id="XP_016598035.1">
    <property type="nucleotide sequence ID" value="XM_016745117.1"/>
</dbReference>
<protein>
    <submittedName>
        <fullName evidence="2">Uncharacterized protein</fullName>
    </submittedName>
</protein>
<evidence type="ECO:0000313" key="3">
    <source>
        <dbReference type="Proteomes" id="UP000030143"/>
    </source>
</evidence>
<name>A0A0A2K8S2_PENEN</name>
<reference evidence="2 3" key="1">
    <citation type="journal article" date="2015" name="Mol. Plant Microbe Interact.">
        <title>Genome, transcriptome, and functional analyses of Penicillium expansum provide new insights into secondary metabolism and pathogenicity.</title>
        <authorList>
            <person name="Ballester A.R."/>
            <person name="Marcet-Houben M."/>
            <person name="Levin E."/>
            <person name="Sela N."/>
            <person name="Selma-Lazaro C."/>
            <person name="Carmona L."/>
            <person name="Wisniewski M."/>
            <person name="Droby S."/>
            <person name="Gonzalez-Candelas L."/>
            <person name="Gabaldon T."/>
        </authorList>
    </citation>
    <scope>NUCLEOTIDE SEQUENCE [LARGE SCALE GENOMIC DNA]</scope>
    <source>
        <strain evidence="2 3">MD-8</strain>
    </source>
</reference>
<dbReference type="EMBL" id="JQFZ01000170">
    <property type="protein sequence ID" value="KGO56240.1"/>
    <property type="molecule type" value="Genomic_DNA"/>
</dbReference>
<accession>A0A0A2K8S2</accession>
<dbReference type="OrthoDB" id="10368792at2759"/>
<keyword evidence="3" id="KW-1185">Reference proteome</keyword>
<proteinExistence type="predicted"/>
<feature type="region of interest" description="Disordered" evidence="1">
    <location>
        <begin position="1"/>
        <end position="27"/>
    </location>
</feature>
<evidence type="ECO:0000313" key="2">
    <source>
        <dbReference type="EMBL" id="KGO56240.1"/>
    </source>
</evidence>
<dbReference type="VEuPathDB" id="FungiDB:PEXP_051490"/>
<dbReference type="AlphaFoldDB" id="A0A0A2K8S2"/>
<dbReference type="Proteomes" id="UP000030143">
    <property type="component" value="Unassembled WGS sequence"/>
</dbReference>
<dbReference type="HOGENOM" id="CLU_2264604_0_0_1"/>
<sequence>MGNRSLEATSTQHLGTQVPGTNNQPCPKPRCEQLAYLTRNKEPRMYLGTAILTPGYRNPIRRSTSASTLYEYLNTVDVPEESDDSHTVHHGEVDRCISVAEEGGWGPIRLG</sequence>
<feature type="compositionally biased region" description="Polar residues" evidence="1">
    <location>
        <begin position="1"/>
        <end position="25"/>
    </location>
</feature>